<dbReference type="CDD" id="cd06127">
    <property type="entry name" value="DEDDh"/>
    <property type="match status" value="1"/>
</dbReference>
<keyword evidence="2" id="KW-0548">Nucleotidyltransferase</keyword>
<feature type="domain" description="Exonuclease" evidence="1">
    <location>
        <begin position="30"/>
        <end position="107"/>
    </location>
</feature>
<evidence type="ECO:0000259" key="1">
    <source>
        <dbReference type="Pfam" id="PF00929"/>
    </source>
</evidence>
<dbReference type="GO" id="GO:0003887">
    <property type="term" value="F:DNA-directed DNA polymerase activity"/>
    <property type="evidence" value="ECO:0007669"/>
    <property type="project" value="UniProtKB-EC"/>
</dbReference>
<dbReference type="GO" id="GO:0003676">
    <property type="term" value="F:nucleic acid binding"/>
    <property type="evidence" value="ECO:0007669"/>
    <property type="project" value="InterPro"/>
</dbReference>
<dbReference type="EMBL" id="CADCVM010000523">
    <property type="protein sequence ID" value="CAA9536202.1"/>
    <property type="molecule type" value="Genomic_DNA"/>
</dbReference>
<dbReference type="GO" id="GO:0008408">
    <property type="term" value="F:3'-5' exonuclease activity"/>
    <property type="evidence" value="ECO:0007669"/>
    <property type="project" value="TreeGrafter"/>
</dbReference>
<name>A0A6J4U185_9ACTN</name>
<keyword evidence="2" id="KW-0808">Transferase</keyword>
<proteinExistence type="predicted"/>
<dbReference type="PANTHER" id="PTHR30231:SF37">
    <property type="entry name" value="EXODEOXYRIBONUCLEASE 10"/>
    <property type="match status" value="1"/>
</dbReference>
<dbReference type="Pfam" id="PF00929">
    <property type="entry name" value="RNase_T"/>
    <property type="match status" value="1"/>
</dbReference>
<gene>
    <name evidence="2" type="ORF">AVDCRST_MAG05-4892</name>
</gene>
<evidence type="ECO:0000313" key="2">
    <source>
        <dbReference type="EMBL" id="CAA9536202.1"/>
    </source>
</evidence>
<dbReference type="InterPro" id="IPR013520">
    <property type="entry name" value="Ribonucl_H"/>
</dbReference>
<dbReference type="GO" id="GO:0045004">
    <property type="term" value="P:DNA replication proofreading"/>
    <property type="evidence" value="ECO:0007669"/>
    <property type="project" value="TreeGrafter"/>
</dbReference>
<dbReference type="InterPro" id="IPR036397">
    <property type="entry name" value="RNaseH_sf"/>
</dbReference>
<organism evidence="2">
    <name type="scientific">uncultured Rubrobacteraceae bacterium</name>
    <dbReference type="NCBI Taxonomy" id="349277"/>
    <lineage>
        <taxon>Bacteria</taxon>
        <taxon>Bacillati</taxon>
        <taxon>Actinomycetota</taxon>
        <taxon>Rubrobacteria</taxon>
        <taxon>Rubrobacterales</taxon>
        <taxon>Rubrobacteraceae</taxon>
        <taxon>environmental samples</taxon>
    </lineage>
</organism>
<dbReference type="Gene3D" id="3.30.420.10">
    <property type="entry name" value="Ribonuclease H-like superfamily/Ribonuclease H"/>
    <property type="match status" value="1"/>
</dbReference>
<accession>A0A6J4U185</accession>
<dbReference type="SUPFAM" id="SSF53098">
    <property type="entry name" value="Ribonuclease H-like"/>
    <property type="match status" value="1"/>
</dbReference>
<dbReference type="AlphaFoldDB" id="A0A6J4U185"/>
<sequence>MGDDPRFAWEDELLRTVDVAALALEEAPYVIFDVETTGASAGKEGGITEIGALKLVRGQVADELASLVNPGRKIDPFVVRLTGITDRMVADAPPVSEVMPRFEEFVEG</sequence>
<dbReference type="InterPro" id="IPR012337">
    <property type="entry name" value="RNaseH-like_sf"/>
</dbReference>
<dbReference type="GO" id="GO:0005829">
    <property type="term" value="C:cytosol"/>
    <property type="evidence" value="ECO:0007669"/>
    <property type="project" value="TreeGrafter"/>
</dbReference>
<protein>
    <submittedName>
        <fullName evidence="2">DNA polymerase III epsilon subunit</fullName>
        <ecNumber evidence="2">2.7.7.7</ecNumber>
    </submittedName>
</protein>
<feature type="non-terminal residue" evidence="2">
    <location>
        <position position="108"/>
    </location>
</feature>
<dbReference type="EC" id="2.7.7.7" evidence="2"/>
<dbReference type="PANTHER" id="PTHR30231">
    <property type="entry name" value="DNA POLYMERASE III SUBUNIT EPSILON"/>
    <property type="match status" value="1"/>
</dbReference>
<reference evidence="2" key="1">
    <citation type="submission" date="2020-02" db="EMBL/GenBank/DDBJ databases">
        <authorList>
            <person name="Meier V. D."/>
        </authorList>
    </citation>
    <scope>NUCLEOTIDE SEQUENCE</scope>
    <source>
        <strain evidence="2">AVDCRST_MAG05</strain>
    </source>
</reference>